<keyword evidence="2" id="KW-0808">Transferase</keyword>
<dbReference type="Pfam" id="PF03059">
    <property type="entry name" value="NAS"/>
    <property type="match status" value="1"/>
</dbReference>
<evidence type="ECO:0000256" key="2">
    <source>
        <dbReference type="ARBA" id="ARBA00022679"/>
    </source>
</evidence>
<dbReference type="PANTHER" id="PTHR32266:SF12">
    <property type="entry name" value="NICOTIANAMINE SYNTHASE 3"/>
    <property type="match status" value="1"/>
</dbReference>
<dbReference type="InterPro" id="IPR004298">
    <property type="entry name" value="Nicotian_synth"/>
</dbReference>
<dbReference type="KEGG" id="ccp:CHC_T00001615001"/>
<gene>
    <name evidence="4" type="ORF">CHC_T00001615001</name>
</gene>
<organism evidence="4 5">
    <name type="scientific">Chondrus crispus</name>
    <name type="common">Carrageen Irish moss</name>
    <name type="synonym">Polymorpha crispa</name>
    <dbReference type="NCBI Taxonomy" id="2769"/>
    <lineage>
        <taxon>Eukaryota</taxon>
        <taxon>Rhodophyta</taxon>
        <taxon>Florideophyceae</taxon>
        <taxon>Rhodymeniophycidae</taxon>
        <taxon>Gigartinales</taxon>
        <taxon>Gigartinaceae</taxon>
        <taxon>Chondrus</taxon>
    </lineage>
</organism>
<evidence type="ECO:0000256" key="3">
    <source>
        <dbReference type="ARBA" id="ARBA00022691"/>
    </source>
</evidence>
<proteinExistence type="inferred from homology"/>
<dbReference type="GO" id="GO:0030410">
    <property type="term" value="F:nicotianamine synthase activity"/>
    <property type="evidence" value="ECO:0007669"/>
    <property type="project" value="InterPro"/>
</dbReference>
<dbReference type="PANTHER" id="PTHR32266">
    <property type="entry name" value="NICOTIANAMINE SYNTHASE 3"/>
    <property type="match status" value="1"/>
</dbReference>
<dbReference type="Proteomes" id="UP000012073">
    <property type="component" value="Unassembled WGS sequence"/>
</dbReference>
<dbReference type="GO" id="GO:0030418">
    <property type="term" value="P:nicotianamine biosynthetic process"/>
    <property type="evidence" value="ECO:0007669"/>
    <property type="project" value="InterPro"/>
</dbReference>
<keyword evidence="5" id="KW-1185">Reference proteome</keyword>
<dbReference type="AlphaFoldDB" id="S0F2Y7"/>
<dbReference type="InterPro" id="IPR029063">
    <property type="entry name" value="SAM-dependent_MTases_sf"/>
</dbReference>
<dbReference type="Gramene" id="CDF77505">
    <property type="protein sequence ID" value="CDF77505"/>
    <property type="gene ID" value="CHC_T00001615001"/>
</dbReference>
<dbReference type="OrthoDB" id="1858069at2759"/>
<comment type="similarity">
    <text evidence="1">Belongs to the nicotianamine synthase (NAS)-like family.</text>
</comment>
<evidence type="ECO:0008006" key="6">
    <source>
        <dbReference type="Google" id="ProtNLM"/>
    </source>
</evidence>
<dbReference type="GeneID" id="17320259"/>
<dbReference type="EMBL" id="HG001573">
    <property type="protein sequence ID" value="CDF77505.1"/>
    <property type="molecule type" value="Genomic_DNA"/>
</dbReference>
<dbReference type="PROSITE" id="PS51142">
    <property type="entry name" value="NAS"/>
    <property type="match status" value="1"/>
</dbReference>
<evidence type="ECO:0000313" key="5">
    <source>
        <dbReference type="Proteomes" id="UP000012073"/>
    </source>
</evidence>
<reference evidence="5" key="1">
    <citation type="journal article" date="2013" name="Proc. Natl. Acad. Sci. U.S.A.">
        <title>Genome structure and metabolic features in the red seaweed Chondrus crispus shed light on evolution of the Archaeplastida.</title>
        <authorList>
            <person name="Collen J."/>
            <person name="Porcel B."/>
            <person name="Carre W."/>
            <person name="Ball S.G."/>
            <person name="Chaparro C."/>
            <person name="Tonon T."/>
            <person name="Barbeyron T."/>
            <person name="Michel G."/>
            <person name="Noel B."/>
            <person name="Valentin K."/>
            <person name="Elias M."/>
            <person name="Artiguenave F."/>
            <person name="Arun A."/>
            <person name="Aury J.M."/>
            <person name="Barbosa-Neto J.F."/>
            <person name="Bothwell J.H."/>
            <person name="Bouget F.Y."/>
            <person name="Brillet L."/>
            <person name="Cabello-Hurtado F."/>
            <person name="Capella-Gutierrez S."/>
            <person name="Charrier B."/>
            <person name="Cladiere L."/>
            <person name="Cock J.M."/>
            <person name="Coelho S.M."/>
            <person name="Colleoni C."/>
            <person name="Czjzek M."/>
            <person name="Da Silva C."/>
            <person name="Delage L."/>
            <person name="Denoeud F."/>
            <person name="Deschamps P."/>
            <person name="Dittami S.M."/>
            <person name="Gabaldon T."/>
            <person name="Gachon C.M."/>
            <person name="Groisillier A."/>
            <person name="Herve C."/>
            <person name="Jabbari K."/>
            <person name="Katinka M."/>
            <person name="Kloareg B."/>
            <person name="Kowalczyk N."/>
            <person name="Labadie K."/>
            <person name="Leblanc C."/>
            <person name="Lopez P.J."/>
            <person name="McLachlan D.H."/>
            <person name="Meslet-Cladiere L."/>
            <person name="Moustafa A."/>
            <person name="Nehr Z."/>
            <person name="Nyvall Collen P."/>
            <person name="Panaud O."/>
            <person name="Partensky F."/>
            <person name="Poulain J."/>
            <person name="Rensing S.A."/>
            <person name="Rousvoal S."/>
            <person name="Samson G."/>
            <person name="Symeonidi A."/>
            <person name="Weissenbach J."/>
            <person name="Zambounis A."/>
            <person name="Wincker P."/>
            <person name="Boyen C."/>
        </authorList>
    </citation>
    <scope>NUCLEOTIDE SEQUENCE [LARGE SCALE GENOMIC DNA]</scope>
    <source>
        <strain evidence="5">cv. Stackhouse</strain>
    </source>
</reference>
<protein>
    <recommendedName>
        <fullName evidence="6">Nicotianamine synthase</fullName>
    </recommendedName>
</protein>
<evidence type="ECO:0000256" key="1">
    <source>
        <dbReference type="ARBA" id="ARBA00007009"/>
    </source>
</evidence>
<dbReference type="Gene3D" id="3.40.50.150">
    <property type="entry name" value="Vaccinia Virus protein VP39"/>
    <property type="match status" value="1"/>
</dbReference>
<keyword evidence="3" id="KW-0949">S-adenosyl-L-methionine</keyword>
<accession>S0F2Y7</accession>
<evidence type="ECO:0000313" key="4">
    <source>
        <dbReference type="EMBL" id="CDF77505.1"/>
    </source>
</evidence>
<name>S0F2Y7_CHOCR</name>
<dbReference type="RefSeq" id="XP_005712544.1">
    <property type="nucleotide sequence ID" value="XM_005712487.1"/>
</dbReference>
<sequence length="381" mass="42289">MTTLADCKTSQCLLKSILDSDDNKDLASGSKSLYCRLKNFLSEPDESLDPSPLVNSLLSELVSYLQGSGNHPELSQNSRFAAVEDAICTQIDKNEMLSSRASAIRSLAIRAESRMELFWARELLQENSVPHSSISAIDKVRMGSSDFPYTENYVSMVQKEAAVIYSYVRRKNDTKSSVLQDGGLIRRLQIAFCGSGPLPLTGILLAVIMDADITLIDCDPEAVRVSRKLIQNWEQRHIITPGQIKVICADGGQVRFLGNNCSHGTGEMSRKMPSVKCDVFFLAALVPNATKEEIAQNVSAMREDGPLVVLRTAHGLTARLAYFRNRRHIMTRYLDFIGLVAPKTHDLGDGTIVDDDVRPIAFFSPEILNSLELFQWQESKV</sequence>